<comment type="catalytic activity">
    <reaction evidence="7">
        <text>L-glutamyl-[protein] + L-glutamate + ATP = gamma-L-glutamyl-L-glutamyl-[protein] + ADP + phosphate + H(+)</text>
        <dbReference type="Rhea" id="RHEA:60144"/>
        <dbReference type="Rhea" id="RHEA-COMP:10208"/>
        <dbReference type="Rhea" id="RHEA-COMP:15517"/>
        <dbReference type="ChEBI" id="CHEBI:15378"/>
        <dbReference type="ChEBI" id="CHEBI:29973"/>
        <dbReference type="ChEBI" id="CHEBI:29985"/>
        <dbReference type="ChEBI" id="CHEBI:30616"/>
        <dbReference type="ChEBI" id="CHEBI:43474"/>
        <dbReference type="ChEBI" id="CHEBI:143622"/>
        <dbReference type="ChEBI" id="CHEBI:456216"/>
    </reaction>
    <physiologicalReaction direction="left-to-right" evidence="7">
        <dbReference type="Rhea" id="RHEA:60145"/>
    </physiologicalReaction>
</comment>
<feature type="domain" description="TsaA-like" evidence="9">
    <location>
        <begin position="148"/>
        <end position="284"/>
    </location>
</feature>
<feature type="compositionally biased region" description="Basic and acidic residues" evidence="8">
    <location>
        <begin position="379"/>
        <end position="391"/>
    </location>
</feature>
<evidence type="ECO:0000256" key="3">
    <source>
        <dbReference type="ARBA" id="ARBA00022741"/>
    </source>
</evidence>
<protein>
    <recommendedName>
        <fullName evidence="6">Tubulin--tyrosine ligase-like protein 5</fullName>
    </recommendedName>
</protein>
<dbReference type="InterPro" id="IPR004344">
    <property type="entry name" value="TTL/TTLL_fam"/>
</dbReference>
<dbReference type="Gene3D" id="3.30.470.20">
    <property type="entry name" value="ATP-grasp fold, B domain"/>
    <property type="match status" value="1"/>
</dbReference>
<dbReference type="Pfam" id="PF01980">
    <property type="entry name" value="TrmO_N"/>
    <property type="match status" value="1"/>
</dbReference>
<comment type="caution">
    <text evidence="10">The sequence shown here is derived from an EMBL/GenBank/DDBJ whole genome shotgun (WGS) entry which is preliminary data.</text>
</comment>
<dbReference type="GO" id="GO:0036064">
    <property type="term" value="C:ciliary basal body"/>
    <property type="evidence" value="ECO:0007669"/>
    <property type="project" value="TreeGrafter"/>
</dbReference>
<keyword evidence="4" id="KW-0067">ATP-binding</keyword>
<dbReference type="Pfam" id="PF03133">
    <property type="entry name" value="TTL"/>
    <property type="match status" value="1"/>
</dbReference>
<dbReference type="InterPro" id="IPR036414">
    <property type="entry name" value="YaeB_N_sf"/>
</dbReference>
<evidence type="ECO:0000256" key="7">
    <source>
        <dbReference type="ARBA" id="ARBA00049274"/>
    </source>
</evidence>
<dbReference type="GO" id="GO:0070740">
    <property type="term" value="F:tubulin-glutamic acid ligase activity"/>
    <property type="evidence" value="ECO:0007669"/>
    <property type="project" value="TreeGrafter"/>
</dbReference>
<dbReference type="PANTHER" id="PTHR12241">
    <property type="entry name" value="TUBULIN POLYGLUTAMYLASE"/>
    <property type="match status" value="1"/>
</dbReference>
<evidence type="ECO:0000256" key="8">
    <source>
        <dbReference type="SAM" id="MobiDB-lite"/>
    </source>
</evidence>
<keyword evidence="1" id="KW-0436">Ligase</keyword>
<evidence type="ECO:0000313" key="11">
    <source>
        <dbReference type="Proteomes" id="UP001295684"/>
    </source>
</evidence>
<dbReference type="SUPFAM" id="SSF56059">
    <property type="entry name" value="Glutathione synthetase ATP-binding domain-like"/>
    <property type="match status" value="1"/>
</dbReference>
<dbReference type="SUPFAM" id="SSF118196">
    <property type="entry name" value="YaeB-like"/>
    <property type="match status" value="1"/>
</dbReference>
<reference evidence="10" key="1">
    <citation type="submission" date="2023-07" db="EMBL/GenBank/DDBJ databases">
        <authorList>
            <consortium name="AG Swart"/>
            <person name="Singh M."/>
            <person name="Singh A."/>
            <person name="Seah K."/>
            <person name="Emmerich C."/>
        </authorList>
    </citation>
    <scope>NUCLEOTIDE SEQUENCE</scope>
    <source>
        <strain evidence="10">DP1</strain>
    </source>
</reference>
<evidence type="ECO:0000256" key="2">
    <source>
        <dbReference type="ARBA" id="ARBA00022691"/>
    </source>
</evidence>
<organism evidence="10 11">
    <name type="scientific">Euplotes crassus</name>
    <dbReference type="NCBI Taxonomy" id="5936"/>
    <lineage>
        <taxon>Eukaryota</taxon>
        <taxon>Sar</taxon>
        <taxon>Alveolata</taxon>
        <taxon>Ciliophora</taxon>
        <taxon>Intramacronucleata</taxon>
        <taxon>Spirotrichea</taxon>
        <taxon>Hypotrichia</taxon>
        <taxon>Euplotida</taxon>
        <taxon>Euplotidae</taxon>
        <taxon>Moneuplotes</taxon>
    </lineage>
</organism>
<dbReference type="GO" id="GO:0005524">
    <property type="term" value="F:ATP binding"/>
    <property type="evidence" value="ECO:0007669"/>
    <property type="project" value="UniProtKB-KW"/>
</dbReference>
<evidence type="ECO:0000256" key="6">
    <source>
        <dbReference type="ARBA" id="ARBA00041448"/>
    </source>
</evidence>
<keyword evidence="3" id="KW-0547">Nucleotide-binding</keyword>
<proteinExistence type="inferred from homology"/>
<dbReference type="Proteomes" id="UP001295684">
    <property type="component" value="Unassembled WGS sequence"/>
</dbReference>
<name>A0AAD2CVU1_EUPCR</name>
<evidence type="ECO:0000256" key="4">
    <source>
        <dbReference type="ARBA" id="ARBA00022840"/>
    </source>
</evidence>
<dbReference type="GO" id="GO:0000226">
    <property type="term" value="P:microtubule cytoskeleton organization"/>
    <property type="evidence" value="ECO:0007669"/>
    <property type="project" value="TreeGrafter"/>
</dbReference>
<sequence length="1087" mass="125699">MESLTNFIESCVSFHKQQVQQIFSDLLEDSPKLVFRPVPPKSKLADAEFCVSTSFFLTLINKANTQIKSLEDLKQTDLISLGGFVGAFTMYLDSELQFCENLDWVLYFQHNNGFVNVVLANNLVFDRFIDFTKTSKHTTETATPQCKCDTLGHVESVFVEKFGTPRQSCMVQGAKGNLTLTDPQLIEDYRVCVGAHLLILFVFHLDVRDYNNLKGKILPPKLQGHKMGIFATRTPHRFNPIGLSICRVEHIEDNRVVISGVDLVNLTPVVGLSVYSHDHRVDKSVLKIPEWLEDTKTSQVKVKFDQHAADHLQNYVTRISQNCTQNHFEQYRETIQNILELNPHTVSTNKKLNLEIVYAIQLDLGTIDQDTTQVSSRSDGSKPADIEETKRSTQKGVINLTHQQIKECEELRRHEVKFVMDMATVGRPGISYLFATHHSLSDEYYAERHRVNHLWGYTHKLYQMEHEVGKPPNLTANYQDRYVNLEPISVQDLINHKYPIILAKKYKTSEEGELKNPEYISNNGEGYKYKFMRFNSLIVRGIFDLNKCTKVDDFDCNIIHSHRIPPLDLFKNLSDFQYINRFPFSNLISGKSRAYENYIKMKVKFSDEYDYYPNSIIFPDCYDEFTEKLERLKERGHPDKDKLWIFKPSFGSQGEGIFIFNANDWKTTPLAAFRDSIFKSDPLKFEIPNKRLKNVPKEITKAVISEYIDKPLLYNGRKANLRILAVVTSFIPLRIYVHKESCMRLSTEQYGSDYTNSEAHICNFTDMIEEEYDSNDEEDRRPTTSSFSAFFGDLKDQGVDTDLLWSQIYDIIIKTILTMEDETSGFLKENPKLNQNLYELFGFDILIDDQLKPWFLEVNLSPNPKISSNLNGKIKTKLYSDLYSLVGFKKLETGTPVSEINKLALLDPKTGLYAHKDSGSSEEISSEPNQTVLRFHDLTLTDDQKQQVLTNITDDPTLTEQDKAFMSRLFNNPSKAQILESLAEFQRQRDFIRIFPSKGTDYYLDRFFTHDLQANRDLYSFLYEDPHPEVPPVNSSVQVVYKYKVEQQEIRVLGVHSKSDFEAKELFEHKLRSAEWHKTALKIFPNI</sequence>
<dbReference type="Gene3D" id="2.40.30.70">
    <property type="entry name" value="YaeB-like"/>
    <property type="match status" value="1"/>
</dbReference>
<dbReference type="PROSITE" id="PS51221">
    <property type="entry name" value="TTL"/>
    <property type="match status" value="1"/>
</dbReference>
<dbReference type="EMBL" id="CAMPGE010014205">
    <property type="protein sequence ID" value="CAI2372890.1"/>
    <property type="molecule type" value="Genomic_DNA"/>
</dbReference>
<feature type="region of interest" description="Disordered" evidence="8">
    <location>
        <begin position="371"/>
        <end position="393"/>
    </location>
</feature>
<dbReference type="InterPro" id="IPR036413">
    <property type="entry name" value="YaeB-like_sf"/>
</dbReference>
<accession>A0AAD2CVU1</accession>
<evidence type="ECO:0000256" key="1">
    <source>
        <dbReference type="ARBA" id="ARBA00022598"/>
    </source>
</evidence>
<dbReference type="AlphaFoldDB" id="A0AAD2CVU1"/>
<keyword evidence="11" id="KW-1185">Reference proteome</keyword>
<evidence type="ECO:0000259" key="9">
    <source>
        <dbReference type="PROSITE" id="PS51668"/>
    </source>
</evidence>
<dbReference type="PANTHER" id="PTHR12241:SF145">
    <property type="entry name" value="TUBULIN POLYGLUTAMYLASE TTLL5"/>
    <property type="match status" value="1"/>
</dbReference>
<evidence type="ECO:0000256" key="5">
    <source>
        <dbReference type="ARBA" id="ARBA00033753"/>
    </source>
</evidence>
<dbReference type="GO" id="GO:0015631">
    <property type="term" value="F:tubulin binding"/>
    <property type="evidence" value="ECO:0007669"/>
    <property type="project" value="TreeGrafter"/>
</dbReference>
<dbReference type="PROSITE" id="PS51668">
    <property type="entry name" value="TSAA_2"/>
    <property type="match status" value="1"/>
</dbReference>
<dbReference type="InterPro" id="IPR023370">
    <property type="entry name" value="TrmO-like_N"/>
</dbReference>
<evidence type="ECO:0000313" key="10">
    <source>
        <dbReference type="EMBL" id="CAI2372890.1"/>
    </source>
</evidence>
<keyword evidence="2" id="KW-0949">S-adenosyl-L-methionine</keyword>
<gene>
    <name evidence="10" type="ORF">ECRASSUSDP1_LOCUS14226</name>
</gene>
<comment type="similarity">
    <text evidence="5">Belongs to the tRNA methyltransferase O family.</text>
</comment>